<dbReference type="VEuPathDB" id="TrichDB:TRFO_29541"/>
<keyword evidence="3 7" id="KW-0547">Nucleotide-binding</keyword>
<feature type="binding site" evidence="7">
    <location>
        <position position="142"/>
    </location>
    <ligand>
        <name>ATP</name>
        <dbReference type="ChEBI" id="CHEBI:30616"/>
    </ligand>
</feature>
<evidence type="ECO:0000256" key="8">
    <source>
        <dbReference type="PIRSR" id="PIRSR630616-3"/>
    </source>
</evidence>
<dbReference type="Pfam" id="PF00069">
    <property type="entry name" value="Pkinase"/>
    <property type="match status" value="1"/>
</dbReference>
<evidence type="ECO:0000256" key="10">
    <source>
        <dbReference type="RuleBase" id="RU000304"/>
    </source>
</evidence>
<dbReference type="PROSITE" id="PS00107">
    <property type="entry name" value="PROTEIN_KINASE_ATP"/>
    <property type="match status" value="1"/>
</dbReference>
<evidence type="ECO:0000256" key="2">
    <source>
        <dbReference type="ARBA" id="ARBA00022679"/>
    </source>
</evidence>
<dbReference type="InterPro" id="IPR017441">
    <property type="entry name" value="Protein_kinase_ATP_BS"/>
</dbReference>
<dbReference type="InterPro" id="IPR008271">
    <property type="entry name" value="Ser/Thr_kinase_AS"/>
</dbReference>
<dbReference type="PROSITE" id="PS50011">
    <property type="entry name" value="PROTEIN_KINASE_DOM"/>
    <property type="match status" value="1"/>
</dbReference>
<evidence type="ECO:0000256" key="1">
    <source>
        <dbReference type="ARBA" id="ARBA00022527"/>
    </source>
</evidence>
<organism evidence="12 13">
    <name type="scientific">Tritrichomonas foetus</name>
    <dbReference type="NCBI Taxonomy" id="1144522"/>
    <lineage>
        <taxon>Eukaryota</taxon>
        <taxon>Metamonada</taxon>
        <taxon>Parabasalia</taxon>
        <taxon>Tritrichomonadida</taxon>
        <taxon>Tritrichomonadidae</taxon>
        <taxon>Tritrichomonas</taxon>
    </lineage>
</organism>
<keyword evidence="13" id="KW-1185">Reference proteome</keyword>
<dbReference type="Proteomes" id="UP000179807">
    <property type="component" value="Unassembled WGS sequence"/>
</dbReference>
<dbReference type="AlphaFoldDB" id="A0A1J4K020"/>
<dbReference type="EMBL" id="MLAK01000839">
    <property type="protein sequence ID" value="OHT03086.1"/>
    <property type="molecule type" value="Genomic_DNA"/>
</dbReference>
<dbReference type="FunFam" id="1.10.510.10:FF:000571">
    <property type="entry name" value="Maternal embryonic leucine zipper kinase"/>
    <property type="match status" value="1"/>
</dbReference>
<keyword evidence="2" id="KW-0808">Transferase</keyword>
<dbReference type="PROSITE" id="PS00108">
    <property type="entry name" value="PROTEIN_KINASE_ST"/>
    <property type="match status" value="1"/>
</dbReference>
<evidence type="ECO:0000256" key="7">
    <source>
        <dbReference type="PIRSR" id="PIRSR630616-2"/>
    </source>
</evidence>
<evidence type="ECO:0000256" key="4">
    <source>
        <dbReference type="ARBA" id="ARBA00022777"/>
    </source>
</evidence>
<name>A0A1J4K020_9EUKA</name>
<accession>A0A1J4K020</accession>
<keyword evidence="1 10" id="KW-0723">Serine/threonine-protein kinase</keyword>
<dbReference type="RefSeq" id="XP_068356222.1">
    <property type="nucleotide sequence ID" value="XM_068506841.1"/>
</dbReference>
<dbReference type="GeneID" id="94841545"/>
<sequence length="409" mass="47410">MLTFGDYTLLENIGHGEYSTVYRARHIKMNSNSHNFVALKIIDKAKVVESEIEVMKFLNHQNIISLFEVIEENNKVGIVMEYAEKGSIQKNMPLGNIKIVFKYFMQICAALSYLHNEAGVIHRDLKSDNILINKSHMIKLADFGFSKKRSEITSTRCGSPLHISPELVKGDEYDEKTDIWSLGIILYFMVTGSYPFISDNIQVLYKQIVEDELKFPELQKIDPLLQELISQMLSKDPANRPYINEVMEHPWFTKMKSTAAYVFQICSLPSMTGPRTERKNNQLFMPRHAIRRDLSHDCTMNSKLIINPRDYRNSTDILLTEQENLCSPDNTEDESTEPIRLERISLMKRNSGLDQSQESYQPFYSRPSRSKNMFLREHKIMPVSMLMNTCAKRTNAIRNVMIMKQNVVK</sequence>
<dbReference type="InterPro" id="IPR000719">
    <property type="entry name" value="Prot_kinase_dom"/>
</dbReference>
<evidence type="ECO:0000256" key="5">
    <source>
        <dbReference type="ARBA" id="ARBA00022840"/>
    </source>
</evidence>
<keyword evidence="4 12" id="KW-0418">Kinase</keyword>
<dbReference type="InterPro" id="IPR030616">
    <property type="entry name" value="Aur-like"/>
</dbReference>
<evidence type="ECO:0000259" key="11">
    <source>
        <dbReference type="PROSITE" id="PS50011"/>
    </source>
</evidence>
<comment type="similarity">
    <text evidence="10">Belongs to the protein kinase superfamily.</text>
</comment>
<feature type="binding site" evidence="7 9">
    <location>
        <position position="40"/>
    </location>
    <ligand>
        <name>ATP</name>
        <dbReference type="ChEBI" id="CHEBI:30616"/>
    </ligand>
</feature>
<evidence type="ECO:0000256" key="6">
    <source>
        <dbReference type="PIRSR" id="PIRSR630616-1"/>
    </source>
</evidence>
<dbReference type="SMART" id="SM00220">
    <property type="entry name" value="S_TKc"/>
    <property type="match status" value="1"/>
</dbReference>
<comment type="caution">
    <text evidence="12">The sequence shown here is derived from an EMBL/GenBank/DDBJ whole genome shotgun (WGS) entry which is preliminary data.</text>
</comment>
<evidence type="ECO:0000256" key="3">
    <source>
        <dbReference type="ARBA" id="ARBA00022741"/>
    </source>
</evidence>
<feature type="binding site" evidence="7">
    <location>
        <begin position="81"/>
        <end position="83"/>
    </location>
    <ligand>
        <name>ATP</name>
        <dbReference type="ChEBI" id="CHEBI:30616"/>
    </ligand>
</feature>
<feature type="active site" description="Proton acceptor" evidence="6">
    <location>
        <position position="124"/>
    </location>
</feature>
<dbReference type="GO" id="GO:0004674">
    <property type="term" value="F:protein serine/threonine kinase activity"/>
    <property type="evidence" value="ECO:0007669"/>
    <property type="project" value="UniProtKB-KW"/>
</dbReference>
<feature type="domain" description="Protein kinase" evidence="11">
    <location>
        <begin position="7"/>
        <end position="252"/>
    </location>
</feature>
<proteinExistence type="inferred from homology"/>
<evidence type="ECO:0000313" key="13">
    <source>
        <dbReference type="Proteomes" id="UP000179807"/>
    </source>
</evidence>
<dbReference type="InterPro" id="IPR011009">
    <property type="entry name" value="Kinase-like_dom_sf"/>
</dbReference>
<protein>
    <submittedName>
        <fullName evidence="12">AGC family protein kinase</fullName>
    </submittedName>
</protein>
<dbReference type="GO" id="GO:0005524">
    <property type="term" value="F:ATP binding"/>
    <property type="evidence" value="ECO:0007669"/>
    <property type="project" value="UniProtKB-UniRule"/>
</dbReference>
<evidence type="ECO:0000256" key="9">
    <source>
        <dbReference type="PROSITE-ProRule" id="PRU10141"/>
    </source>
</evidence>
<dbReference type="OrthoDB" id="6513151at2759"/>
<reference evidence="12" key="1">
    <citation type="submission" date="2016-10" db="EMBL/GenBank/DDBJ databases">
        <authorList>
            <person name="Benchimol M."/>
            <person name="Almeida L.G."/>
            <person name="Vasconcelos A.T."/>
            <person name="Perreira-Neves A."/>
            <person name="Rosa I.A."/>
            <person name="Tasca T."/>
            <person name="Bogo M.R."/>
            <person name="de Souza W."/>
        </authorList>
    </citation>
    <scope>NUCLEOTIDE SEQUENCE [LARGE SCALE GENOMIC DNA]</scope>
    <source>
        <strain evidence="12">K</strain>
    </source>
</reference>
<dbReference type="Gene3D" id="1.10.510.10">
    <property type="entry name" value="Transferase(Phosphotransferase) domain 1"/>
    <property type="match status" value="1"/>
</dbReference>
<dbReference type="SUPFAM" id="SSF56112">
    <property type="entry name" value="Protein kinase-like (PK-like)"/>
    <property type="match status" value="1"/>
</dbReference>
<feature type="cross-link" description="Glycyl lysine isopeptide (Lys-Gly) (interchain with G-Cter in SUMO2)" evidence="8">
    <location>
        <position position="126"/>
    </location>
</feature>
<evidence type="ECO:0000313" key="12">
    <source>
        <dbReference type="EMBL" id="OHT03086.1"/>
    </source>
</evidence>
<keyword evidence="5 7" id="KW-0067">ATP-binding</keyword>
<gene>
    <name evidence="12" type="ORF">TRFO_29541</name>
</gene>
<dbReference type="PANTHER" id="PTHR24350">
    <property type="entry name" value="SERINE/THREONINE-PROTEIN KINASE IAL-RELATED"/>
    <property type="match status" value="1"/>
</dbReference>